<protein>
    <submittedName>
        <fullName evidence="2">Fimbrial protein YehD</fullName>
    </submittedName>
</protein>
<evidence type="ECO:0000313" key="3">
    <source>
        <dbReference type="Proteomes" id="UP000469708"/>
    </source>
</evidence>
<dbReference type="AlphaFoldDB" id="A0A8T6PN39"/>
<dbReference type="Proteomes" id="UP000469708">
    <property type="component" value="Unassembled WGS sequence"/>
</dbReference>
<name>A0A8T6PN39_ECOLX</name>
<reference evidence="2 3" key="1">
    <citation type="submission" date="2020-02" db="EMBL/GenBank/DDBJ databases">
        <authorList>
            <person name="Subbiah M."/>
            <person name="Call D."/>
        </authorList>
    </citation>
    <scope>NUCLEOTIDE SEQUENCE [LARGE SCALE GENOMIC DNA]</scope>
    <source>
        <strain evidence="2 3">8375wC2</strain>
    </source>
</reference>
<dbReference type="EMBL" id="JAAGYI010000012">
    <property type="protein sequence ID" value="NEM85798.1"/>
    <property type="molecule type" value="Genomic_DNA"/>
</dbReference>
<proteinExistence type="predicted"/>
<evidence type="ECO:0000313" key="2">
    <source>
        <dbReference type="EMBL" id="NEM85798.1"/>
    </source>
</evidence>
<gene>
    <name evidence="2" type="primary">yehD</name>
    <name evidence="2" type="ORF">G3V95_09795</name>
</gene>
<dbReference type="InterPro" id="IPR036937">
    <property type="entry name" value="Adhesion_dom_fimbrial_sf"/>
</dbReference>
<dbReference type="SUPFAM" id="SSF49401">
    <property type="entry name" value="Bacterial adhesins"/>
    <property type="match status" value="1"/>
</dbReference>
<dbReference type="GO" id="GO:0043709">
    <property type="term" value="P:cell adhesion involved in single-species biofilm formation"/>
    <property type="evidence" value="ECO:0007669"/>
    <property type="project" value="TreeGrafter"/>
</dbReference>
<dbReference type="NCBIfam" id="NF011766">
    <property type="entry name" value="PRK15220.1"/>
    <property type="match status" value="1"/>
</dbReference>
<dbReference type="PANTHER" id="PTHR33420">
    <property type="entry name" value="FIMBRIAL SUBUNIT ELFA-RELATED"/>
    <property type="match status" value="1"/>
</dbReference>
<dbReference type="Gene3D" id="2.60.40.1090">
    <property type="entry name" value="Fimbrial-type adhesion domain"/>
    <property type="match status" value="1"/>
</dbReference>
<dbReference type="InterPro" id="IPR008966">
    <property type="entry name" value="Adhesion_dom_sf"/>
</dbReference>
<dbReference type="RefSeq" id="WP_097332974.1">
    <property type="nucleotide sequence ID" value="NZ_NNXQ01000009.1"/>
</dbReference>
<sequence>MKRSVIAATVLASLFMSAGSFAAEGSTEGQLTINGKVTETTCQFLSGSENTTISMSEIGRDQFENVDVGSPVTTYSNTTSLPLKVKCPREKEPRITFSSTQFEGEGSNVTRNTGNASGVGFAVFLGKGTDSSNRISGNSSIKLTPATNGEYESNGEYELHFTAQYAKANNDVGTGEVSSAITMTVVTD</sequence>
<dbReference type="InterPro" id="IPR050263">
    <property type="entry name" value="Bact_Fimbrial_Adh_Pro"/>
</dbReference>
<comment type="caution">
    <text evidence="2">The sequence shown here is derived from an EMBL/GenBank/DDBJ whole genome shotgun (WGS) entry which is preliminary data.</text>
</comment>
<dbReference type="GO" id="GO:0009289">
    <property type="term" value="C:pilus"/>
    <property type="evidence" value="ECO:0007669"/>
    <property type="project" value="InterPro"/>
</dbReference>
<feature type="chain" id="PRO_5035910008" evidence="1">
    <location>
        <begin position="23"/>
        <end position="188"/>
    </location>
</feature>
<accession>A0A8T6PN39</accession>
<evidence type="ECO:0000256" key="1">
    <source>
        <dbReference type="SAM" id="SignalP"/>
    </source>
</evidence>
<organism evidence="2 3">
    <name type="scientific">Escherichia coli</name>
    <dbReference type="NCBI Taxonomy" id="562"/>
    <lineage>
        <taxon>Bacteria</taxon>
        <taxon>Pseudomonadati</taxon>
        <taxon>Pseudomonadota</taxon>
        <taxon>Gammaproteobacteria</taxon>
        <taxon>Enterobacterales</taxon>
        <taxon>Enterobacteriaceae</taxon>
        <taxon>Escherichia</taxon>
    </lineage>
</organism>
<keyword evidence="1" id="KW-0732">Signal</keyword>
<feature type="signal peptide" evidence="1">
    <location>
        <begin position="1"/>
        <end position="22"/>
    </location>
</feature>
<dbReference type="PANTHER" id="PTHR33420:SF32">
    <property type="entry name" value="FIMBRIAL-LIKE PROTEIN"/>
    <property type="match status" value="1"/>
</dbReference>